<accession>A0ABP8UVR6</accession>
<evidence type="ECO:0008006" key="6">
    <source>
        <dbReference type="Google" id="ProtNLM"/>
    </source>
</evidence>
<comment type="caution">
    <text evidence="4">The sequence shown here is derived from an EMBL/GenBank/DDBJ whole genome shotgun (WGS) entry which is preliminary data.</text>
</comment>
<feature type="domain" description="DUF4132" evidence="2">
    <location>
        <begin position="281"/>
        <end position="464"/>
    </location>
</feature>
<feature type="region of interest" description="Disordered" evidence="1">
    <location>
        <begin position="33"/>
        <end position="60"/>
    </location>
</feature>
<feature type="domain" description="DUF7737" evidence="3">
    <location>
        <begin position="581"/>
        <end position="683"/>
    </location>
</feature>
<sequence>MTTGPPAPRRAGILSLRRAKITRMSLRTLISVHLGEPSPESGSASKAGSASEAGVEPAPPGEVAAAEDALIARLDGTTRKSFEVIRAGLYNAPPSGDDWERLADSAYAGFARTVLEIAAVRAAAIQAGDIPYAADKAFAADEVAVLGRAVRVALLRDETWLPELLDRLLPAVAVAPTPARTLPSQALVFEVARSAQEFPTPEAAAALRAVRGIVRHAGVPKQLDRNLKRIDAALADRTEVAFRLPDLGFGPDGVYRSVVGEHEARITIGEDATLTWHRLDGQGLRGVPAAVRRDHPARLKELRELVKRARAHLTTLTRALEGALLAEPGQTYGRWRAEQAAHPLGRPLTERLIWEVEVAPGEWRAGLPVEDGRRFIDAAGEPWAAVGEDAAIRLWHPVRATPGEIRAWRDQLTERHLRQPFKQAFREIYVLTPAERETRVYSNRFAAHILRYRRLYGLFKARSWQAGMLGPWDGGYEGEATRVLPGRRWRGRLFVEYVDPAWQDELASTDQVRFERRTDDGWREAALEDVPPTVFSEVMRDVDLFVGVTSIAADPEWTDRGEDRYRDYWHRAGFGDLSASAEVRRDALARLLPRTRIADRVELSGRFLRVRGSRRTYKIHLGSANILMEPDDAYLCIVPSSRGAAGDGLFLPFEDERLSLILSKAFLLADDADITDPDILRQIERSA</sequence>
<dbReference type="InterPro" id="IPR056639">
    <property type="entry name" value="DUF7737"/>
</dbReference>
<feature type="compositionally biased region" description="Low complexity" evidence="1">
    <location>
        <begin position="35"/>
        <end position="60"/>
    </location>
</feature>
<dbReference type="Pfam" id="PF24879">
    <property type="entry name" value="DUF7737"/>
    <property type="match status" value="1"/>
</dbReference>
<reference evidence="5" key="1">
    <citation type="journal article" date="2019" name="Int. J. Syst. Evol. Microbiol.">
        <title>The Global Catalogue of Microorganisms (GCM) 10K type strain sequencing project: providing services to taxonomists for standard genome sequencing and annotation.</title>
        <authorList>
            <consortium name="The Broad Institute Genomics Platform"/>
            <consortium name="The Broad Institute Genome Sequencing Center for Infectious Disease"/>
            <person name="Wu L."/>
            <person name="Ma J."/>
        </authorList>
    </citation>
    <scope>NUCLEOTIDE SEQUENCE [LARGE SCALE GENOMIC DNA]</scope>
    <source>
        <strain evidence="5">JCM 17939</strain>
    </source>
</reference>
<dbReference type="InterPro" id="IPR025406">
    <property type="entry name" value="DUF4132"/>
</dbReference>
<name>A0ABP8UVR6_9ACTN</name>
<gene>
    <name evidence="4" type="ORF">GCM10023196_102420</name>
</gene>
<evidence type="ECO:0000313" key="5">
    <source>
        <dbReference type="Proteomes" id="UP001501442"/>
    </source>
</evidence>
<evidence type="ECO:0000259" key="2">
    <source>
        <dbReference type="Pfam" id="PF13569"/>
    </source>
</evidence>
<proteinExistence type="predicted"/>
<keyword evidence="5" id="KW-1185">Reference proteome</keyword>
<evidence type="ECO:0000313" key="4">
    <source>
        <dbReference type="EMBL" id="GAA4639708.1"/>
    </source>
</evidence>
<dbReference type="Pfam" id="PF13569">
    <property type="entry name" value="DUF4132"/>
    <property type="match status" value="1"/>
</dbReference>
<organism evidence="4 5">
    <name type="scientific">Actinoallomurus vinaceus</name>
    <dbReference type="NCBI Taxonomy" id="1080074"/>
    <lineage>
        <taxon>Bacteria</taxon>
        <taxon>Bacillati</taxon>
        <taxon>Actinomycetota</taxon>
        <taxon>Actinomycetes</taxon>
        <taxon>Streptosporangiales</taxon>
        <taxon>Thermomonosporaceae</taxon>
        <taxon>Actinoallomurus</taxon>
    </lineage>
</organism>
<dbReference type="Proteomes" id="UP001501442">
    <property type="component" value="Unassembled WGS sequence"/>
</dbReference>
<evidence type="ECO:0000256" key="1">
    <source>
        <dbReference type="SAM" id="MobiDB-lite"/>
    </source>
</evidence>
<protein>
    <recommendedName>
        <fullName evidence="6">DUF4132 domain-containing protein</fullName>
    </recommendedName>
</protein>
<dbReference type="EMBL" id="BAABHK010000028">
    <property type="protein sequence ID" value="GAA4639708.1"/>
    <property type="molecule type" value="Genomic_DNA"/>
</dbReference>
<evidence type="ECO:0000259" key="3">
    <source>
        <dbReference type="Pfam" id="PF24879"/>
    </source>
</evidence>